<sequence length="304" mass="34059">MSEVILTMTTLGPDQEIPWTSPWRVITMSAILFSGLLVLLGNTFTIVAICKFRVLRDVVSNLYLLSLSISSLVMVPGLILIPASVYGGHTVHAERVWNIFVNLPVVSYQWISCLTVLTISFDRLIAVKKSMQYKIIMSRRNVLASIALTWTVAFGVVMPLLVNFTLNAEPDVAIDMLRSTWLWVPRGYVIFQSVSGAIVPVVIAVIYAVILSTLIHTTKESANPSDLNRNESNESVKTTKRRVKMMGILVMCVFGSHIPVGIYLMLYHHKNTESIKLGYSVCATFQIVCSTFNPFVYCWQNRSF</sequence>
<evidence type="ECO:0000256" key="7">
    <source>
        <dbReference type="ARBA" id="ARBA00023170"/>
    </source>
</evidence>
<feature type="domain" description="G-protein coupled receptors family 1 profile" evidence="11">
    <location>
        <begin position="41"/>
        <end position="297"/>
    </location>
</feature>
<keyword evidence="2" id="KW-1003">Cell membrane</keyword>
<feature type="transmembrane region" description="Helical" evidence="10">
    <location>
        <begin position="99"/>
        <end position="121"/>
    </location>
</feature>
<dbReference type="GO" id="GO:0005886">
    <property type="term" value="C:plasma membrane"/>
    <property type="evidence" value="ECO:0007669"/>
    <property type="project" value="UniProtKB-SubCell"/>
</dbReference>
<feature type="transmembrane region" description="Helical" evidence="10">
    <location>
        <begin position="142"/>
        <end position="166"/>
    </location>
</feature>
<accession>R7TSX0</accession>
<feature type="transmembrane region" description="Helical" evidence="10">
    <location>
        <begin position="25"/>
        <end position="50"/>
    </location>
</feature>
<keyword evidence="6 10" id="KW-0472">Membrane</keyword>
<proteinExistence type="predicted"/>
<organism evidence="12">
    <name type="scientific">Capitella teleta</name>
    <name type="common">Polychaete worm</name>
    <dbReference type="NCBI Taxonomy" id="283909"/>
    <lineage>
        <taxon>Eukaryota</taxon>
        <taxon>Metazoa</taxon>
        <taxon>Spiralia</taxon>
        <taxon>Lophotrochozoa</taxon>
        <taxon>Annelida</taxon>
        <taxon>Polychaeta</taxon>
        <taxon>Sedentaria</taxon>
        <taxon>Scolecida</taxon>
        <taxon>Capitellidae</taxon>
        <taxon>Capitella</taxon>
    </lineage>
</organism>
<evidence type="ECO:0000256" key="6">
    <source>
        <dbReference type="ARBA" id="ARBA00023136"/>
    </source>
</evidence>
<keyword evidence="4 10" id="KW-1133">Transmembrane helix</keyword>
<evidence type="ECO:0000256" key="5">
    <source>
        <dbReference type="ARBA" id="ARBA00023040"/>
    </source>
</evidence>
<evidence type="ECO:0000256" key="1">
    <source>
        <dbReference type="ARBA" id="ARBA00004651"/>
    </source>
</evidence>
<evidence type="ECO:0000313" key="13">
    <source>
        <dbReference type="EnsemblMetazoa" id="CapteP196651"/>
    </source>
</evidence>
<dbReference type="Proteomes" id="UP000014760">
    <property type="component" value="Unassembled WGS sequence"/>
</dbReference>
<feature type="transmembrane region" description="Helical" evidence="10">
    <location>
        <begin position="278"/>
        <end position="299"/>
    </location>
</feature>
<evidence type="ECO:0000259" key="11">
    <source>
        <dbReference type="PROSITE" id="PS50262"/>
    </source>
</evidence>
<evidence type="ECO:0000313" key="14">
    <source>
        <dbReference type="Proteomes" id="UP000014760"/>
    </source>
</evidence>
<gene>
    <name evidence="12" type="ORF">CAPTEDRAFT_196651</name>
</gene>
<feature type="transmembrane region" description="Helical" evidence="10">
    <location>
        <begin position="62"/>
        <end position="87"/>
    </location>
</feature>
<evidence type="ECO:0000256" key="9">
    <source>
        <dbReference type="ARBA" id="ARBA00023224"/>
    </source>
</evidence>
<keyword evidence="8" id="KW-0325">Glycoprotein</keyword>
<keyword evidence="5" id="KW-0297">G-protein coupled receptor</keyword>
<dbReference type="EMBL" id="AMQN01011177">
    <property type="status" value="NOT_ANNOTATED_CDS"/>
    <property type="molecule type" value="Genomic_DNA"/>
</dbReference>
<protein>
    <recommendedName>
        <fullName evidence="11">G-protein coupled receptors family 1 profile domain-containing protein</fullName>
    </recommendedName>
</protein>
<dbReference type="AlphaFoldDB" id="R7TSX0"/>
<reference evidence="12 14" key="2">
    <citation type="journal article" date="2013" name="Nature">
        <title>Insights into bilaterian evolution from three spiralian genomes.</title>
        <authorList>
            <person name="Simakov O."/>
            <person name="Marletaz F."/>
            <person name="Cho S.J."/>
            <person name="Edsinger-Gonzales E."/>
            <person name="Havlak P."/>
            <person name="Hellsten U."/>
            <person name="Kuo D.H."/>
            <person name="Larsson T."/>
            <person name="Lv J."/>
            <person name="Arendt D."/>
            <person name="Savage R."/>
            <person name="Osoegawa K."/>
            <person name="de Jong P."/>
            <person name="Grimwood J."/>
            <person name="Chapman J.A."/>
            <person name="Shapiro H."/>
            <person name="Aerts A."/>
            <person name="Otillar R.P."/>
            <person name="Terry A.Y."/>
            <person name="Boore J.L."/>
            <person name="Grigoriev I.V."/>
            <person name="Lindberg D.R."/>
            <person name="Seaver E.C."/>
            <person name="Weisblat D.A."/>
            <person name="Putnam N.H."/>
            <person name="Rokhsar D.S."/>
        </authorList>
    </citation>
    <scope>NUCLEOTIDE SEQUENCE</scope>
    <source>
        <strain evidence="12 14">I ESC-2004</strain>
    </source>
</reference>
<dbReference type="STRING" id="283909.R7TSX0"/>
<dbReference type="PROSITE" id="PS50262">
    <property type="entry name" value="G_PROTEIN_RECEP_F1_2"/>
    <property type="match status" value="1"/>
</dbReference>
<feature type="transmembrane region" description="Helical" evidence="10">
    <location>
        <begin position="245"/>
        <end position="266"/>
    </location>
</feature>
<dbReference type="PANTHER" id="PTHR24246">
    <property type="entry name" value="OLFACTORY RECEPTOR AND ADENOSINE RECEPTOR"/>
    <property type="match status" value="1"/>
</dbReference>
<dbReference type="EnsemblMetazoa" id="CapteT196651">
    <property type="protein sequence ID" value="CapteP196651"/>
    <property type="gene ID" value="CapteG196651"/>
</dbReference>
<keyword evidence="9" id="KW-0807">Transducer</keyword>
<dbReference type="InterPro" id="IPR017452">
    <property type="entry name" value="GPCR_Rhodpsn_7TM"/>
</dbReference>
<keyword evidence="3 10" id="KW-0812">Transmembrane</keyword>
<dbReference type="EMBL" id="KB308736">
    <property type="protein sequence ID" value="ELT96739.1"/>
    <property type="molecule type" value="Genomic_DNA"/>
</dbReference>
<comment type="subcellular location">
    <subcellularLocation>
        <location evidence="1">Cell membrane</location>
        <topology evidence="1">Multi-pass membrane protein</topology>
    </subcellularLocation>
</comment>
<dbReference type="GO" id="GO:0004930">
    <property type="term" value="F:G protein-coupled receptor activity"/>
    <property type="evidence" value="ECO:0007669"/>
    <property type="project" value="UniProtKB-KW"/>
</dbReference>
<feature type="transmembrane region" description="Helical" evidence="10">
    <location>
        <begin position="186"/>
        <end position="210"/>
    </location>
</feature>
<dbReference type="PANTHER" id="PTHR24246:SF27">
    <property type="entry name" value="ADENOSINE RECEPTOR, ISOFORM A"/>
    <property type="match status" value="1"/>
</dbReference>
<keyword evidence="14" id="KW-1185">Reference proteome</keyword>
<dbReference type="OrthoDB" id="6117944at2759"/>
<evidence type="ECO:0000256" key="8">
    <source>
        <dbReference type="ARBA" id="ARBA00023180"/>
    </source>
</evidence>
<dbReference type="CDD" id="cd00637">
    <property type="entry name" value="7tm_classA_rhodopsin-like"/>
    <property type="match status" value="1"/>
</dbReference>
<dbReference type="Pfam" id="PF00001">
    <property type="entry name" value="7tm_1"/>
    <property type="match status" value="1"/>
</dbReference>
<evidence type="ECO:0000256" key="4">
    <source>
        <dbReference type="ARBA" id="ARBA00022989"/>
    </source>
</evidence>
<dbReference type="PRINTS" id="PR00237">
    <property type="entry name" value="GPCRRHODOPSN"/>
</dbReference>
<reference evidence="13" key="3">
    <citation type="submission" date="2015-06" db="UniProtKB">
        <authorList>
            <consortium name="EnsemblMetazoa"/>
        </authorList>
    </citation>
    <scope>IDENTIFICATION</scope>
</reference>
<evidence type="ECO:0000256" key="3">
    <source>
        <dbReference type="ARBA" id="ARBA00022692"/>
    </source>
</evidence>
<dbReference type="InterPro" id="IPR000276">
    <property type="entry name" value="GPCR_Rhodpsn"/>
</dbReference>
<dbReference type="HOGENOM" id="CLU_916944_0_0_1"/>
<dbReference type="SUPFAM" id="SSF81321">
    <property type="entry name" value="Family A G protein-coupled receptor-like"/>
    <property type="match status" value="1"/>
</dbReference>
<evidence type="ECO:0000313" key="12">
    <source>
        <dbReference type="EMBL" id="ELT96739.1"/>
    </source>
</evidence>
<feature type="non-terminal residue" evidence="12">
    <location>
        <position position="304"/>
    </location>
</feature>
<dbReference type="Gene3D" id="1.20.1070.10">
    <property type="entry name" value="Rhodopsin 7-helix transmembrane proteins"/>
    <property type="match status" value="1"/>
</dbReference>
<name>R7TSX0_CAPTE</name>
<keyword evidence="7" id="KW-0675">Receptor</keyword>
<evidence type="ECO:0000256" key="2">
    <source>
        <dbReference type="ARBA" id="ARBA00022475"/>
    </source>
</evidence>
<evidence type="ECO:0000256" key="10">
    <source>
        <dbReference type="SAM" id="Phobius"/>
    </source>
</evidence>
<reference evidence="14" key="1">
    <citation type="submission" date="2012-12" db="EMBL/GenBank/DDBJ databases">
        <authorList>
            <person name="Hellsten U."/>
            <person name="Grimwood J."/>
            <person name="Chapman J.A."/>
            <person name="Shapiro H."/>
            <person name="Aerts A."/>
            <person name="Otillar R.P."/>
            <person name="Terry A.Y."/>
            <person name="Boore J.L."/>
            <person name="Simakov O."/>
            <person name="Marletaz F."/>
            <person name="Cho S.-J."/>
            <person name="Edsinger-Gonzales E."/>
            <person name="Havlak P."/>
            <person name="Kuo D.-H."/>
            <person name="Larsson T."/>
            <person name="Lv J."/>
            <person name="Arendt D."/>
            <person name="Savage R."/>
            <person name="Osoegawa K."/>
            <person name="de Jong P."/>
            <person name="Lindberg D.R."/>
            <person name="Seaver E.C."/>
            <person name="Weisblat D.A."/>
            <person name="Putnam N.H."/>
            <person name="Grigoriev I.V."/>
            <person name="Rokhsar D.S."/>
        </authorList>
    </citation>
    <scope>NUCLEOTIDE SEQUENCE</scope>
    <source>
        <strain evidence="14">I ESC-2004</strain>
    </source>
</reference>